<dbReference type="OrthoDB" id="9792005at2"/>
<sequence>MENLIITRKQIEQAITYPEIIQAMEEAFYNYSQGKSVVPPVGNLNLEKAGGEVHIKSGFIKDDDYYVVKIASHFKGNRERGIPPGNGVMLLFCQNTGKLVAILHDEGYLTDLRTAAAGALVARVLAPQKINSIGIVGTGRQAFLQLALLKEVTDCRDVIVFGRSKERVKEFGARCELKGFTIHPSTSLKQLAASCNLIVTTTSADRPLIMAEDVREGTHITGVGADSPGKQELDPALFKRASVVAVDSRSQCFQFGDTAHALQRGMISEDDVVEIGDILADASLGRRSEGDITIADLTGVAVQDMAAARLVYHKVIKGACIA</sequence>
<dbReference type="PANTHER" id="PTHR13812">
    <property type="entry name" value="KETIMINE REDUCTASE MU-CRYSTALLIN"/>
    <property type="match status" value="1"/>
</dbReference>
<dbReference type="Proteomes" id="UP000220251">
    <property type="component" value="Unassembled WGS sequence"/>
</dbReference>
<name>A0A0H5DUC8_9BACT</name>
<dbReference type="PANTHER" id="PTHR13812:SF19">
    <property type="entry name" value="KETIMINE REDUCTASE MU-CRYSTALLIN"/>
    <property type="match status" value="1"/>
</dbReference>
<evidence type="ECO:0000313" key="1">
    <source>
        <dbReference type="EMBL" id="CRX39539.1"/>
    </source>
</evidence>
<evidence type="ECO:0000313" key="2">
    <source>
        <dbReference type="Proteomes" id="UP000220251"/>
    </source>
</evidence>
<dbReference type="InterPro" id="IPR036291">
    <property type="entry name" value="NAD(P)-bd_dom_sf"/>
</dbReference>
<dbReference type="SUPFAM" id="SSF51735">
    <property type="entry name" value="NAD(P)-binding Rossmann-fold domains"/>
    <property type="match status" value="1"/>
</dbReference>
<protein>
    <submittedName>
        <fullName evidence="1">Ornithine cyclodeaminase</fullName>
        <ecNumber evidence="1">4.3.1.12</ecNumber>
    </submittedName>
</protein>
<keyword evidence="2" id="KW-1185">Reference proteome</keyword>
<accession>A0A0H5DUC8</accession>
<dbReference type="EMBL" id="CWGJ01000028">
    <property type="protein sequence ID" value="CRX39539.1"/>
    <property type="molecule type" value="Genomic_DNA"/>
</dbReference>
<dbReference type="InterPro" id="IPR003462">
    <property type="entry name" value="ODC_Mu_crystall"/>
</dbReference>
<proteinExistence type="predicted"/>
<dbReference type="Gene3D" id="3.40.50.720">
    <property type="entry name" value="NAD(P)-binding Rossmann-like Domain"/>
    <property type="match status" value="1"/>
</dbReference>
<dbReference type="AlphaFoldDB" id="A0A0H5DUC8"/>
<reference evidence="2" key="1">
    <citation type="submission" date="2015-06" db="EMBL/GenBank/DDBJ databases">
        <authorList>
            <person name="Bertelli C."/>
        </authorList>
    </citation>
    <scope>NUCLEOTIDE SEQUENCE [LARGE SCALE GENOMIC DNA]</scope>
    <source>
        <strain evidence="2">CRIB-30</strain>
    </source>
</reference>
<dbReference type="PIRSF" id="PIRSF001439">
    <property type="entry name" value="CryM"/>
    <property type="match status" value="1"/>
</dbReference>
<dbReference type="Gene3D" id="3.30.1780.10">
    <property type="entry name" value="ornithine cyclodeaminase, domain 1"/>
    <property type="match status" value="1"/>
</dbReference>
<gene>
    <name evidence="1" type="primary">ocd</name>
    <name evidence="1" type="ORF">ELAC_2219</name>
</gene>
<keyword evidence="1" id="KW-0456">Lyase</keyword>
<dbReference type="RefSeq" id="WP_098039400.1">
    <property type="nucleotide sequence ID" value="NZ_CWGJ01000028.1"/>
</dbReference>
<dbReference type="EC" id="4.3.1.12" evidence="1"/>
<dbReference type="GO" id="GO:0008473">
    <property type="term" value="F:ornithine cyclodeaminase activity"/>
    <property type="evidence" value="ECO:0007669"/>
    <property type="project" value="UniProtKB-EC"/>
</dbReference>
<dbReference type="GO" id="GO:0005737">
    <property type="term" value="C:cytoplasm"/>
    <property type="evidence" value="ECO:0007669"/>
    <property type="project" value="TreeGrafter"/>
</dbReference>
<dbReference type="Pfam" id="PF02423">
    <property type="entry name" value="OCD_Mu_crystall"/>
    <property type="match status" value="1"/>
</dbReference>
<dbReference type="InterPro" id="IPR023401">
    <property type="entry name" value="ODC_N"/>
</dbReference>
<organism evidence="1 2">
    <name type="scientific">Estrella lausannensis</name>
    <dbReference type="NCBI Taxonomy" id="483423"/>
    <lineage>
        <taxon>Bacteria</taxon>
        <taxon>Pseudomonadati</taxon>
        <taxon>Chlamydiota</taxon>
        <taxon>Chlamydiia</taxon>
        <taxon>Parachlamydiales</taxon>
        <taxon>Candidatus Criblamydiaceae</taxon>
        <taxon>Estrella</taxon>
    </lineage>
</organism>